<dbReference type="EMBL" id="JAGINW010000001">
    <property type="protein sequence ID" value="MBP2326596.1"/>
    <property type="molecule type" value="Genomic_DNA"/>
</dbReference>
<evidence type="ECO:0000313" key="3">
    <source>
        <dbReference type="EMBL" id="MBP2326596.1"/>
    </source>
</evidence>
<gene>
    <name evidence="3" type="ORF">JOF56_006981</name>
</gene>
<organism evidence="3 4">
    <name type="scientific">Kibdelosporangium banguiense</name>
    <dbReference type="NCBI Taxonomy" id="1365924"/>
    <lineage>
        <taxon>Bacteria</taxon>
        <taxon>Bacillati</taxon>
        <taxon>Actinomycetota</taxon>
        <taxon>Actinomycetes</taxon>
        <taxon>Pseudonocardiales</taxon>
        <taxon>Pseudonocardiaceae</taxon>
        <taxon>Kibdelosporangium</taxon>
    </lineage>
</organism>
<feature type="region of interest" description="Disordered" evidence="1">
    <location>
        <begin position="137"/>
        <end position="159"/>
    </location>
</feature>
<reference evidence="3 4" key="1">
    <citation type="submission" date="2021-03" db="EMBL/GenBank/DDBJ databases">
        <title>Sequencing the genomes of 1000 actinobacteria strains.</title>
        <authorList>
            <person name="Klenk H.-P."/>
        </authorList>
    </citation>
    <scope>NUCLEOTIDE SEQUENCE [LARGE SCALE GENOMIC DNA]</scope>
    <source>
        <strain evidence="3 4">DSM 46670</strain>
    </source>
</reference>
<dbReference type="RefSeq" id="WP_209643645.1">
    <property type="nucleotide sequence ID" value="NZ_JAGINW010000001.1"/>
</dbReference>
<feature type="transmembrane region" description="Helical" evidence="2">
    <location>
        <begin position="41"/>
        <end position="62"/>
    </location>
</feature>
<dbReference type="Gene3D" id="2.50.20.10">
    <property type="entry name" value="Lipoprotein localisation LolA/LolB/LppX"/>
    <property type="match status" value="1"/>
</dbReference>
<name>A0ABS4TQB1_9PSEU</name>
<keyword evidence="2" id="KW-0812">Transmembrane</keyword>
<evidence type="ECO:0000313" key="4">
    <source>
        <dbReference type="Proteomes" id="UP001519332"/>
    </source>
</evidence>
<sequence>MPTEQEYGQELGTRLRHELQDVRASPDLARKLRRRQAKRAWTIRTAIAVPATVVAVAAVMVATTTTVQKSPSEAVNNPPPVENVPVENVAQVQAQTIKAVSQAPQYVIQSKSTYAGGYYDEWVDKATQRYRNDVYNRSSGVSVPSSDRKMTLPAGPDTGPPAPIHLNQSHAVSGPDGDQDMVTVDYDLKTWSTDHMTDRKPTDIPDITDADSVRKAISDGTLELVGKENIDGIDTLRLRLYGPDRSYRIDMWVDGKTYLPVRNIATKGTGEPGDKEFPASAATTTTYKWLPRTEENLARLVLIPPPGFKKTK</sequence>
<keyword evidence="4" id="KW-1185">Reference proteome</keyword>
<accession>A0ABS4TQB1</accession>
<comment type="caution">
    <text evidence="3">The sequence shown here is derived from an EMBL/GenBank/DDBJ whole genome shotgun (WGS) entry which is preliminary data.</text>
</comment>
<proteinExistence type="predicted"/>
<keyword evidence="2" id="KW-1133">Transmembrane helix</keyword>
<protein>
    <recommendedName>
        <fullName evidence="5">MucB/RseB N-terminal domain-containing protein</fullName>
    </recommendedName>
</protein>
<evidence type="ECO:0008006" key="5">
    <source>
        <dbReference type="Google" id="ProtNLM"/>
    </source>
</evidence>
<evidence type="ECO:0000256" key="2">
    <source>
        <dbReference type="SAM" id="Phobius"/>
    </source>
</evidence>
<keyword evidence="2" id="KW-0472">Membrane</keyword>
<evidence type="ECO:0000256" key="1">
    <source>
        <dbReference type="SAM" id="MobiDB-lite"/>
    </source>
</evidence>
<dbReference type="Proteomes" id="UP001519332">
    <property type="component" value="Unassembled WGS sequence"/>
</dbReference>